<feature type="transmembrane region" description="Helical" evidence="8">
    <location>
        <begin position="360"/>
        <end position="390"/>
    </location>
</feature>
<evidence type="ECO:0000256" key="3">
    <source>
        <dbReference type="ARBA" id="ARBA00022448"/>
    </source>
</evidence>
<dbReference type="EMBL" id="LR134523">
    <property type="protein sequence ID" value="VEJ35755.1"/>
    <property type="molecule type" value="Genomic_DNA"/>
</dbReference>
<accession>A0A3S4YPM1</accession>
<evidence type="ECO:0000256" key="6">
    <source>
        <dbReference type="ARBA" id="ARBA00022989"/>
    </source>
</evidence>
<keyword evidence="5 8" id="KW-0812">Transmembrane</keyword>
<evidence type="ECO:0000313" key="10">
    <source>
        <dbReference type="Proteomes" id="UP000269544"/>
    </source>
</evidence>
<feature type="transmembrane region" description="Helical" evidence="8">
    <location>
        <begin position="206"/>
        <end position="226"/>
    </location>
</feature>
<keyword evidence="6 8" id="KW-1133">Transmembrane helix</keyword>
<keyword evidence="3" id="KW-0813">Transport</keyword>
<dbReference type="Pfam" id="PF01594">
    <property type="entry name" value="AI-2E_transport"/>
    <property type="match status" value="1"/>
</dbReference>
<dbReference type="GO" id="GO:0055085">
    <property type="term" value="P:transmembrane transport"/>
    <property type="evidence" value="ECO:0007669"/>
    <property type="project" value="TreeGrafter"/>
</dbReference>
<keyword evidence="4" id="KW-1003">Cell membrane</keyword>
<evidence type="ECO:0000256" key="1">
    <source>
        <dbReference type="ARBA" id="ARBA00004651"/>
    </source>
</evidence>
<evidence type="ECO:0000313" key="9">
    <source>
        <dbReference type="EMBL" id="VEJ35755.1"/>
    </source>
</evidence>
<dbReference type="OrthoDB" id="9793390at2"/>
<feature type="transmembrane region" description="Helical" evidence="8">
    <location>
        <begin position="112"/>
        <end position="133"/>
    </location>
</feature>
<feature type="transmembrane region" description="Helical" evidence="8">
    <location>
        <begin position="15"/>
        <end position="36"/>
    </location>
</feature>
<feature type="transmembrane region" description="Helical" evidence="8">
    <location>
        <begin position="324"/>
        <end position="340"/>
    </location>
</feature>
<evidence type="ECO:0000256" key="7">
    <source>
        <dbReference type="ARBA" id="ARBA00023136"/>
    </source>
</evidence>
<evidence type="ECO:0000256" key="8">
    <source>
        <dbReference type="SAM" id="Phobius"/>
    </source>
</evidence>
<dbReference type="KEGG" id="piv:NCTC13079_00921"/>
<dbReference type="PANTHER" id="PTHR21716">
    <property type="entry name" value="TRANSMEMBRANE PROTEIN"/>
    <property type="match status" value="1"/>
</dbReference>
<feature type="transmembrane region" description="Helical" evidence="8">
    <location>
        <begin position="56"/>
        <end position="73"/>
    </location>
</feature>
<comment type="similarity">
    <text evidence="2">Belongs to the autoinducer-2 exporter (AI-2E) (TC 2.A.86) family.</text>
</comment>
<feature type="transmembrane region" description="Helical" evidence="8">
    <location>
        <begin position="268"/>
        <end position="285"/>
    </location>
</feature>
<name>A0A3S4YPM1_9FIRM</name>
<evidence type="ECO:0000256" key="5">
    <source>
        <dbReference type="ARBA" id="ARBA00022692"/>
    </source>
</evidence>
<feature type="transmembrane region" description="Helical" evidence="8">
    <location>
        <begin position="79"/>
        <end position="100"/>
    </location>
</feature>
<keyword evidence="7 8" id="KW-0472">Membrane</keyword>
<evidence type="ECO:0000256" key="2">
    <source>
        <dbReference type="ARBA" id="ARBA00009773"/>
    </source>
</evidence>
<dbReference type="GO" id="GO:0005886">
    <property type="term" value="C:plasma membrane"/>
    <property type="evidence" value="ECO:0007669"/>
    <property type="project" value="UniProtKB-SubCell"/>
</dbReference>
<feature type="transmembrane region" description="Helical" evidence="8">
    <location>
        <begin position="291"/>
        <end position="317"/>
    </location>
</feature>
<proteinExistence type="inferred from homology"/>
<dbReference type="Proteomes" id="UP000269544">
    <property type="component" value="Chromosome"/>
</dbReference>
<dbReference type="InterPro" id="IPR002549">
    <property type="entry name" value="AI-2E-like"/>
</dbReference>
<evidence type="ECO:0000256" key="4">
    <source>
        <dbReference type="ARBA" id="ARBA00022475"/>
    </source>
</evidence>
<protein>
    <submittedName>
        <fullName evidence="9">Pheromone autoinducer 2 transporter</fullName>
    </submittedName>
</protein>
<dbReference type="AlphaFoldDB" id="A0A3S4YPM1"/>
<gene>
    <name evidence="9" type="primary">yhhT_1</name>
    <name evidence="9" type="ORF">NCTC13079_00921</name>
</gene>
<keyword evidence="10" id="KW-1185">Reference proteome</keyword>
<dbReference type="RefSeq" id="WP_126465514.1">
    <property type="nucleotide sequence ID" value="NZ_LR134523.1"/>
</dbReference>
<reference evidence="9 10" key="1">
    <citation type="submission" date="2018-12" db="EMBL/GenBank/DDBJ databases">
        <authorList>
            <consortium name="Pathogen Informatics"/>
        </authorList>
    </citation>
    <scope>NUCLEOTIDE SEQUENCE [LARGE SCALE GENOMIC DNA]</scope>
    <source>
        <strain evidence="9 10">NCTC13079</strain>
    </source>
</reference>
<comment type="subcellular location">
    <subcellularLocation>
        <location evidence="1">Cell membrane</location>
        <topology evidence="1">Multi-pass membrane protein</topology>
    </subcellularLocation>
</comment>
<sequence>MNQFDSFFNVVTPNFLVAIRGILLILLIALSIYYLVNIGNQYIDRNRRIHFDFRKVGIFLGLVLGIIVLRYVFKRFPVVGTTLAAIAISAMLAYIINPLVSAMERKNIPRRIGVLIVYVGFVLMFVLLFVVVLPKTIEELRNFVVSLPQMVTSVNDWFLQASDQIEKITNLDMTRIMQSVQQQMEKYLAVLETDILGRLRIMASGMYQALGCAISFVLVLILTYYFTVDKNRIKVRLYKSIPVRYRSDTMYLATEINTAMMEFIKGKLLLAFFVGIATMIMLWILQVNFAVAIGLITMVADIIPYIGPFLGFVPAFFFALMDSFAKAFWVAILFVFLQWAENNLLAPKILGKRTGLHPVVVLLCIFIGGGTFGVLGMILSVPVFSVLVILKNFIRMKIEEDRRNKEEIRKVQ</sequence>
<dbReference type="PANTHER" id="PTHR21716:SF53">
    <property type="entry name" value="PERMEASE PERM-RELATED"/>
    <property type="match status" value="1"/>
</dbReference>
<organism evidence="9 10">
    <name type="scientific">Aedoeadaptatus ivorii</name>
    <dbReference type="NCBI Taxonomy" id="54006"/>
    <lineage>
        <taxon>Bacteria</taxon>
        <taxon>Bacillati</taxon>
        <taxon>Bacillota</taxon>
        <taxon>Tissierellia</taxon>
        <taxon>Tissierellales</taxon>
        <taxon>Peptoniphilaceae</taxon>
        <taxon>Aedoeadaptatus</taxon>
    </lineage>
</organism>